<evidence type="ECO:0000313" key="8">
    <source>
        <dbReference type="Proteomes" id="UP000629365"/>
    </source>
</evidence>
<feature type="transmembrane region" description="Helical" evidence="6">
    <location>
        <begin position="42"/>
        <end position="61"/>
    </location>
</feature>
<evidence type="ECO:0000256" key="4">
    <source>
        <dbReference type="ARBA" id="ARBA00022989"/>
    </source>
</evidence>
<sequence>MTALRTSRGFNAWVAATVGSELGSGILAFALTWTASGIGPQVASAVLTLTVAPSVALGLLGGAVADRFGPRQVMIAGTLGMILISAGIGVSVVLWTPSAILLLVAAALIGTVAAFQRPAVGVFPRLFVSDADLGTAMARVGMASQFARTIAPPAGGLLVGMIALSGVAFVDVVGGVVMLVTLLLIRPPRAHAPAREAMTLRGIVTGVMAARHTSGVPGLLACVAIVAGAVIPAVLLGIPLAARERGWSASDAGLIEAGWIAGGLACGAWFAWRGTAVRAWRPMALGPLIVAVGLGMLAIATDWVVALIGTTLIGVGVVVFTAHVFPTYLLLAPSAMVSRFQALLILVQQAPQLIVSPLIGLFVAMIGAGPVLAVSGLVATLATLIVVTDRTLRTFTTNR</sequence>
<dbReference type="PANTHER" id="PTHR23513:SF11">
    <property type="entry name" value="STAPHYLOFERRIN A TRANSPORTER"/>
    <property type="match status" value="1"/>
</dbReference>
<feature type="transmembrane region" description="Helical" evidence="6">
    <location>
        <begin position="372"/>
        <end position="392"/>
    </location>
</feature>
<reference evidence="8" key="1">
    <citation type="journal article" date="2019" name="Int. J. Syst. Evol. Microbiol.">
        <title>The Global Catalogue of Microorganisms (GCM) 10K type strain sequencing project: providing services to taxonomists for standard genome sequencing and annotation.</title>
        <authorList>
            <consortium name="The Broad Institute Genomics Platform"/>
            <consortium name="The Broad Institute Genome Sequencing Center for Infectious Disease"/>
            <person name="Wu L."/>
            <person name="Ma J."/>
        </authorList>
    </citation>
    <scope>NUCLEOTIDE SEQUENCE [LARGE SCALE GENOMIC DNA]</scope>
    <source>
        <strain evidence="8">CCM 7640</strain>
    </source>
</reference>
<dbReference type="RefSeq" id="WP_188435811.1">
    <property type="nucleotide sequence ID" value="NZ_BMCM01000002.1"/>
</dbReference>
<evidence type="ECO:0008006" key="9">
    <source>
        <dbReference type="Google" id="ProtNLM"/>
    </source>
</evidence>
<evidence type="ECO:0000256" key="3">
    <source>
        <dbReference type="ARBA" id="ARBA00022692"/>
    </source>
</evidence>
<feature type="transmembrane region" description="Helical" evidence="6">
    <location>
        <begin position="12"/>
        <end position="36"/>
    </location>
</feature>
<dbReference type="Gene3D" id="1.20.1250.20">
    <property type="entry name" value="MFS general substrate transporter like domains"/>
    <property type="match status" value="1"/>
</dbReference>
<feature type="transmembrane region" description="Helical" evidence="6">
    <location>
        <begin position="218"/>
        <end position="242"/>
    </location>
</feature>
<feature type="transmembrane region" description="Helical" evidence="6">
    <location>
        <begin position="343"/>
        <end position="366"/>
    </location>
</feature>
<feature type="transmembrane region" description="Helical" evidence="6">
    <location>
        <begin position="312"/>
        <end position="331"/>
    </location>
</feature>
<comment type="caution">
    <text evidence="7">The sequence shown here is derived from an EMBL/GenBank/DDBJ whole genome shotgun (WGS) entry which is preliminary data.</text>
</comment>
<keyword evidence="2" id="KW-1003">Cell membrane</keyword>
<keyword evidence="8" id="KW-1185">Reference proteome</keyword>
<gene>
    <name evidence="7" type="ORF">GCM10007269_13180</name>
</gene>
<feature type="transmembrane region" description="Helical" evidence="6">
    <location>
        <begin position="284"/>
        <end position="306"/>
    </location>
</feature>
<dbReference type="SUPFAM" id="SSF103473">
    <property type="entry name" value="MFS general substrate transporter"/>
    <property type="match status" value="1"/>
</dbReference>
<evidence type="ECO:0000256" key="5">
    <source>
        <dbReference type="ARBA" id="ARBA00023136"/>
    </source>
</evidence>
<dbReference type="PANTHER" id="PTHR23513">
    <property type="entry name" value="INTEGRAL MEMBRANE EFFLUX PROTEIN-RELATED"/>
    <property type="match status" value="1"/>
</dbReference>
<feature type="transmembrane region" description="Helical" evidence="6">
    <location>
        <begin position="254"/>
        <end position="272"/>
    </location>
</feature>
<dbReference type="Proteomes" id="UP000629365">
    <property type="component" value="Unassembled WGS sequence"/>
</dbReference>
<comment type="subcellular location">
    <subcellularLocation>
        <location evidence="1">Cell membrane</location>
        <topology evidence="1">Multi-pass membrane protein</topology>
    </subcellularLocation>
</comment>
<evidence type="ECO:0000256" key="2">
    <source>
        <dbReference type="ARBA" id="ARBA00022475"/>
    </source>
</evidence>
<name>A0ABQ1RIF1_9MICO</name>
<dbReference type="Pfam" id="PF07690">
    <property type="entry name" value="MFS_1"/>
    <property type="match status" value="1"/>
</dbReference>
<feature type="transmembrane region" description="Helical" evidence="6">
    <location>
        <begin position="73"/>
        <end position="93"/>
    </location>
</feature>
<evidence type="ECO:0000313" key="7">
    <source>
        <dbReference type="EMBL" id="GGD71415.1"/>
    </source>
</evidence>
<organism evidence="7 8">
    <name type="scientific">Microbacterium murale</name>
    <dbReference type="NCBI Taxonomy" id="1081040"/>
    <lineage>
        <taxon>Bacteria</taxon>
        <taxon>Bacillati</taxon>
        <taxon>Actinomycetota</taxon>
        <taxon>Actinomycetes</taxon>
        <taxon>Micrococcales</taxon>
        <taxon>Microbacteriaceae</taxon>
        <taxon>Microbacterium</taxon>
    </lineage>
</organism>
<keyword evidence="3 6" id="KW-0812">Transmembrane</keyword>
<evidence type="ECO:0000256" key="6">
    <source>
        <dbReference type="SAM" id="Phobius"/>
    </source>
</evidence>
<feature type="transmembrane region" description="Helical" evidence="6">
    <location>
        <begin position="99"/>
        <end position="115"/>
    </location>
</feature>
<dbReference type="InterPro" id="IPR036259">
    <property type="entry name" value="MFS_trans_sf"/>
</dbReference>
<protein>
    <recommendedName>
        <fullName evidence="9">MFS transporter</fullName>
    </recommendedName>
</protein>
<accession>A0ABQ1RIF1</accession>
<dbReference type="InterPro" id="IPR011701">
    <property type="entry name" value="MFS"/>
</dbReference>
<keyword evidence="4 6" id="KW-1133">Transmembrane helix</keyword>
<keyword evidence="5 6" id="KW-0472">Membrane</keyword>
<dbReference type="EMBL" id="BMCM01000002">
    <property type="protein sequence ID" value="GGD71415.1"/>
    <property type="molecule type" value="Genomic_DNA"/>
</dbReference>
<proteinExistence type="predicted"/>
<evidence type="ECO:0000256" key="1">
    <source>
        <dbReference type="ARBA" id="ARBA00004651"/>
    </source>
</evidence>
<feature type="transmembrane region" description="Helical" evidence="6">
    <location>
        <begin position="159"/>
        <end position="185"/>
    </location>
</feature>